<evidence type="ECO:0000313" key="2">
    <source>
        <dbReference type="Proteomes" id="UP001176941"/>
    </source>
</evidence>
<reference evidence="1" key="1">
    <citation type="submission" date="2023-04" db="EMBL/GenBank/DDBJ databases">
        <authorList>
            <consortium name="ELIXIR-Norway"/>
        </authorList>
    </citation>
    <scope>NUCLEOTIDE SEQUENCE [LARGE SCALE GENOMIC DNA]</scope>
</reference>
<accession>A0ABN8ZMA8</accession>
<sequence length="187" mass="20447">MCFLEACPGYCHVSEGGDWSFSAHHKRMTCCLEGRPPASWPSGCLISLPVSSSRAYLLPHQLRVCGPMAAHSPGDAPDQRLPWDSHPALGEQSGWEEIPPHHVPFLVQGQILRAWPVKFPVNSGVRYTIRKERGGQARGFPFLSSSSVTGKVEKQTHHRTGDGRCAATVHGVGLELTQFTNDMKPLG</sequence>
<dbReference type="EMBL" id="OX459940">
    <property type="protein sequence ID" value="CAI9174859.1"/>
    <property type="molecule type" value="Genomic_DNA"/>
</dbReference>
<proteinExistence type="predicted"/>
<organism evidence="1 2">
    <name type="scientific">Rangifer tarandus platyrhynchus</name>
    <name type="common">Svalbard reindeer</name>
    <dbReference type="NCBI Taxonomy" id="3082113"/>
    <lineage>
        <taxon>Eukaryota</taxon>
        <taxon>Metazoa</taxon>
        <taxon>Chordata</taxon>
        <taxon>Craniata</taxon>
        <taxon>Vertebrata</taxon>
        <taxon>Euteleostomi</taxon>
        <taxon>Mammalia</taxon>
        <taxon>Eutheria</taxon>
        <taxon>Laurasiatheria</taxon>
        <taxon>Artiodactyla</taxon>
        <taxon>Ruminantia</taxon>
        <taxon>Pecora</taxon>
        <taxon>Cervidae</taxon>
        <taxon>Odocoileinae</taxon>
        <taxon>Rangifer</taxon>
    </lineage>
</organism>
<evidence type="ECO:0000313" key="1">
    <source>
        <dbReference type="EMBL" id="CAI9174859.1"/>
    </source>
</evidence>
<dbReference type="Proteomes" id="UP001176941">
    <property type="component" value="Chromosome 4"/>
</dbReference>
<protein>
    <submittedName>
        <fullName evidence="1">Uncharacterized protein</fullName>
    </submittedName>
</protein>
<name>A0ABN8ZMA8_RANTA</name>
<gene>
    <name evidence="1" type="ORF">MRATA1EN1_LOCUS23821</name>
</gene>
<keyword evidence="2" id="KW-1185">Reference proteome</keyword>